<evidence type="ECO:0000256" key="5">
    <source>
        <dbReference type="ARBA" id="ARBA00022801"/>
    </source>
</evidence>
<dbReference type="PIRSF" id="PIRSF001123">
    <property type="entry name" value="PepA_GA"/>
    <property type="match status" value="1"/>
</dbReference>
<dbReference type="OrthoDB" id="30642at2157"/>
<dbReference type="AlphaFoldDB" id="E1QSB9"/>
<feature type="active site" description="Proton acceptor" evidence="7">
    <location>
        <position position="211"/>
    </location>
</feature>
<reference evidence="10" key="2">
    <citation type="journal article" date="2010" name="Stand. Genomic Sci.">
        <title>Complete genome sequence of Vulcanisaeta distributa type strain (IC-017T).</title>
        <authorList>
            <person name="Mavromatis K."/>
            <person name="Sikorski J."/>
            <person name="Pabst E."/>
            <person name="Teshima H."/>
            <person name="Lapidus A."/>
            <person name="Lucas S."/>
            <person name="Nolan M."/>
            <person name="Glavina Del Rio T."/>
            <person name="Cheng J."/>
            <person name="Bruce D."/>
            <person name="Goodwin L."/>
            <person name="Pitluck S."/>
            <person name="Liolios K."/>
            <person name="Ivanova N."/>
            <person name="Mikhailova N."/>
            <person name="Pati A."/>
            <person name="Chen A."/>
            <person name="Palaniappan K."/>
            <person name="Land M."/>
            <person name="Hauser L."/>
            <person name="Chang Y."/>
            <person name="Jeffries C."/>
            <person name="Rohde M."/>
            <person name="Spring S."/>
            <person name="Goker M."/>
            <person name="Wirth R."/>
            <person name="Woyke T."/>
            <person name="Bristow J."/>
            <person name="Eisen J."/>
            <person name="Markowitz V."/>
            <person name="Hugenholtz P."/>
            <person name="Klenk H."/>
            <person name="Kyrpides N."/>
        </authorList>
    </citation>
    <scope>NUCLEOTIDE SEQUENCE [LARGE SCALE GENOMIC DNA]</scope>
    <source>
        <strain evidence="10">DSM 14429 / JCM 11212 / NBRC 100878 / IC-017</strain>
    </source>
</reference>
<gene>
    <name evidence="9" type="ordered locus">Vdis_0098</name>
</gene>
<dbReference type="InterPro" id="IPR023367">
    <property type="entry name" value="Peptidase_M42_dom2"/>
</dbReference>
<keyword evidence="2" id="KW-0031">Aminopeptidase</keyword>
<keyword evidence="4 8" id="KW-0479">Metal-binding</keyword>
<feature type="binding site" evidence="8">
    <location>
        <position position="234"/>
    </location>
    <ligand>
        <name>Zn(2+)</name>
        <dbReference type="ChEBI" id="CHEBI:29105"/>
        <label>1</label>
    </ligand>
</feature>
<dbReference type="Gene3D" id="2.40.30.40">
    <property type="entry name" value="Peptidase M42, domain 2"/>
    <property type="match status" value="1"/>
</dbReference>
<dbReference type="SUPFAM" id="SSF101821">
    <property type="entry name" value="Aminopeptidase/glucanase lid domain"/>
    <property type="match status" value="1"/>
</dbReference>
<evidence type="ECO:0000313" key="10">
    <source>
        <dbReference type="Proteomes" id="UP000006681"/>
    </source>
</evidence>
<comment type="cofactor">
    <cofactor evidence="8">
        <name>a divalent metal cation</name>
        <dbReference type="ChEBI" id="CHEBI:60240"/>
    </cofactor>
    <text evidence="8">Binds 2 divalent metal cations per subunit.</text>
</comment>
<dbReference type="SMR" id="E1QSB9"/>
<dbReference type="EC" id="3.2.1.4" evidence="9"/>
<organism evidence="9 10">
    <name type="scientific">Vulcanisaeta distributa (strain DSM 14429 / JCM 11212 / NBRC 100878 / IC-017)</name>
    <dbReference type="NCBI Taxonomy" id="572478"/>
    <lineage>
        <taxon>Archaea</taxon>
        <taxon>Thermoproteota</taxon>
        <taxon>Thermoprotei</taxon>
        <taxon>Thermoproteales</taxon>
        <taxon>Thermoproteaceae</taxon>
        <taxon>Vulcanisaeta</taxon>
    </lineage>
</organism>
<dbReference type="GO" id="GO:0004177">
    <property type="term" value="F:aminopeptidase activity"/>
    <property type="evidence" value="ECO:0007669"/>
    <property type="project" value="UniProtKB-UniRule"/>
</dbReference>
<dbReference type="GeneID" id="9751013"/>
<dbReference type="PANTHER" id="PTHR32481:SF0">
    <property type="entry name" value="AMINOPEPTIDASE YPDE-RELATED"/>
    <property type="match status" value="1"/>
</dbReference>
<feature type="binding site" evidence="8">
    <location>
        <position position="326"/>
    </location>
    <ligand>
        <name>Zn(2+)</name>
        <dbReference type="ChEBI" id="CHEBI:29105"/>
        <label>2</label>
    </ligand>
</feature>
<evidence type="ECO:0000256" key="2">
    <source>
        <dbReference type="ARBA" id="ARBA00022438"/>
    </source>
</evidence>
<evidence type="ECO:0000256" key="6">
    <source>
        <dbReference type="PIRNR" id="PIRNR001123"/>
    </source>
</evidence>
<dbReference type="RefSeq" id="WP_013335237.1">
    <property type="nucleotide sequence ID" value="NC_014537.1"/>
</dbReference>
<feature type="binding site" evidence="8">
    <location>
        <position position="212"/>
    </location>
    <ligand>
        <name>Zn(2+)</name>
        <dbReference type="ChEBI" id="CHEBI:29105"/>
        <label>2</label>
    </ligand>
</feature>
<dbReference type="Gene3D" id="3.40.630.10">
    <property type="entry name" value="Zn peptidases"/>
    <property type="match status" value="1"/>
</dbReference>
<dbReference type="InterPro" id="IPR051464">
    <property type="entry name" value="Peptidase_M42_aminopept"/>
</dbReference>
<dbReference type="EMBL" id="CP002100">
    <property type="protein sequence ID" value="ADN49512.1"/>
    <property type="molecule type" value="Genomic_DNA"/>
</dbReference>
<dbReference type="CDD" id="cd05656">
    <property type="entry name" value="M42_Frv"/>
    <property type="match status" value="1"/>
</dbReference>
<evidence type="ECO:0000256" key="3">
    <source>
        <dbReference type="ARBA" id="ARBA00022670"/>
    </source>
</evidence>
<dbReference type="GO" id="GO:0046872">
    <property type="term" value="F:metal ion binding"/>
    <property type="evidence" value="ECO:0007669"/>
    <property type="project" value="UniProtKB-UniRule"/>
</dbReference>
<feature type="binding site" evidence="8">
    <location>
        <position position="181"/>
    </location>
    <ligand>
        <name>Zn(2+)</name>
        <dbReference type="ChEBI" id="CHEBI:29105"/>
        <label>2</label>
    </ligand>
</feature>
<keyword evidence="3" id="KW-0645">Protease</keyword>
<sequence>MSSQEFIDLLRRLSEAFGPSGFEDEVRDLVIKELEPYVDDLMVDKWGNVIGVRYGSRRDLKAMVAAHIDEIGLLIDNIDKNGFLRFRAIGGWNEVTLVGQRVIIKTVDGKKIKGVIGSRPPHVTPPGKEREAPELKDLFIDIGASSDDEVRKLGVRVGSVAVLDRDFEVLNGGIVTGKAFDDRVGVAVMLWAARQLRGSEVTVYFVATVQEEVGLRGAQIAADRVYPDFAIALDTTIAADVPGVNEREFVTRVGKGPAIKVMDGGRGNVFIAHPALTNFLVSVAEDLKIPYQLEVLIGGTTDALGIAFRRDGIPATTISIPTRYVHSPVELLSINDALNASRLLAEALARADEKLVQSLREKMIKVKST</sequence>
<dbReference type="GO" id="GO:0008810">
    <property type="term" value="F:cellulase activity"/>
    <property type="evidence" value="ECO:0007669"/>
    <property type="project" value="UniProtKB-EC"/>
</dbReference>
<feature type="binding site" evidence="8">
    <location>
        <position position="181"/>
    </location>
    <ligand>
        <name>Zn(2+)</name>
        <dbReference type="ChEBI" id="CHEBI:29105"/>
        <label>1</label>
    </ligand>
</feature>
<evidence type="ECO:0000313" key="9">
    <source>
        <dbReference type="EMBL" id="ADN49512.1"/>
    </source>
</evidence>
<protein>
    <submittedName>
        <fullName evidence="9">Cellulase</fullName>
        <ecNumber evidence="9">3.2.1.4</ecNumber>
    </submittedName>
</protein>
<keyword evidence="9" id="KW-0326">Glycosidase</keyword>
<dbReference type="Pfam" id="PF05343">
    <property type="entry name" value="Peptidase_M42"/>
    <property type="match status" value="1"/>
</dbReference>
<evidence type="ECO:0000256" key="1">
    <source>
        <dbReference type="ARBA" id="ARBA00006272"/>
    </source>
</evidence>
<accession>E1QSB9</accession>
<dbReference type="Proteomes" id="UP000006681">
    <property type="component" value="Chromosome"/>
</dbReference>
<name>E1QSB9_VULDI</name>
<comment type="similarity">
    <text evidence="1 6">Belongs to the peptidase M42 family.</text>
</comment>
<evidence type="ECO:0000256" key="4">
    <source>
        <dbReference type="ARBA" id="ARBA00022723"/>
    </source>
</evidence>
<keyword evidence="10" id="KW-1185">Reference proteome</keyword>
<dbReference type="PANTHER" id="PTHR32481">
    <property type="entry name" value="AMINOPEPTIDASE"/>
    <property type="match status" value="1"/>
</dbReference>
<proteinExistence type="inferred from homology"/>
<reference evidence="9 10" key="1">
    <citation type="journal article" date="2010" name="Stand. Genomic Sci.">
        <title>Complete genome sequence of Vulcanisaeta distributa type strain (IC-017).</title>
        <authorList>
            <person name="Mavromatis K."/>
            <person name="Sikorski J."/>
            <person name="Pabst E."/>
            <person name="Teshima H."/>
            <person name="Lapidus A."/>
            <person name="Lucas S."/>
            <person name="Nolan M."/>
            <person name="Glavina Del Rio T."/>
            <person name="Cheng J.F."/>
            <person name="Bruce D."/>
            <person name="Goodwin L."/>
            <person name="Pitluck S."/>
            <person name="Liolios K."/>
            <person name="Ivanova N."/>
            <person name="Mikhailova N."/>
            <person name="Pati A."/>
            <person name="Chen A."/>
            <person name="Palaniappan K."/>
            <person name="Land M."/>
            <person name="Hauser L."/>
            <person name="Chang Y.J."/>
            <person name="Jeffries C.D."/>
            <person name="Rohde M."/>
            <person name="Spring S."/>
            <person name="Goker M."/>
            <person name="Wirth R."/>
            <person name="Woyke T."/>
            <person name="Bristow J."/>
            <person name="Eisen J.A."/>
            <person name="Markowitz V."/>
            <person name="Hugenholtz P."/>
            <person name="Klenk H.P."/>
            <person name="Kyrpides N.C."/>
        </authorList>
    </citation>
    <scope>NUCLEOTIDE SEQUENCE [LARGE SCALE GENOMIC DNA]</scope>
    <source>
        <strain evidence="10">DSM 14429 / JCM 11212 / NBRC 100878 / IC-017</strain>
    </source>
</reference>
<dbReference type="SUPFAM" id="SSF53187">
    <property type="entry name" value="Zn-dependent exopeptidases"/>
    <property type="match status" value="1"/>
</dbReference>
<evidence type="ECO:0000256" key="7">
    <source>
        <dbReference type="PIRSR" id="PIRSR001123-1"/>
    </source>
</evidence>
<keyword evidence="5 9" id="KW-0378">Hydrolase</keyword>
<dbReference type="eggNOG" id="arCOG01518">
    <property type="taxonomic scope" value="Archaea"/>
</dbReference>
<dbReference type="KEGG" id="vdi:Vdis_0098"/>
<dbReference type="STRING" id="572478.Vdis_0098"/>
<dbReference type="GO" id="GO:0006508">
    <property type="term" value="P:proteolysis"/>
    <property type="evidence" value="ECO:0007669"/>
    <property type="project" value="UniProtKB-KW"/>
</dbReference>
<dbReference type="InterPro" id="IPR008007">
    <property type="entry name" value="Peptidase_M42"/>
</dbReference>
<feature type="binding site" evidence="8">
    <location>
        <position position="67"/>
    </location>
    <ligand>
        <name>Zn(2+)</name>
        <dbReference type="ChEBI" id="CHEBI:29105"/>
        <label>1</label>
    </ligand>
</feature>
<evidence type="ECO:0000256" key="8">
    <source>
        <dbReference type="PIRSR" id="PIRSR001123-2"/>
    </source>
</evidence>
<dbReference type="HOGENOM" id="CLU_047249_1_0_2"/>